<evidence type="ECO:0000256" key="11">
    <source>
        <dbReference type="ARBA" id="ARBA00033284"/>
    </source>
</evidence>
<keyword evidence="6" id="KW-0963">Cytoplasm</keyword>
<sequence>MAWGTREGGARRYPVGAEPVNGGVSFRVWAPRASGVALVIDGQADEPMAPDGSGYFSIVSAAAGVGSRYRYRIDGREAYPDPASRWQPDGPHGPSAVVDPAAFRWRDDGWKGVELRGQVVYEFHVGTFTPEGTWAAAARKLPFLKDVGVTVLEMMPVNAFTGRFGWGYDGVDLFAPTQLYGSPDDLRAFVDEAHRLGLGVILDVVYNHFGPDGCYLAHFGPYTSDKHANEWGESVNFDGEGAAGVREFVLANAAYWIDEFHFDGLRVDATQAFVDDSPEHILAALTRAAREAAPGRPVIIVGENEPQHSTLARPIADGGYGFDALWNDDWHHSAIVALTGRAEAYFTDHAGAPQEFVSAAKYGFLFQGQRYGWQKQRRGMPARGLAPEQFVNFLENHDQVANFAPGDRLSRRTGAGQLRAATALLLLLPGTPMLFQGQEFGASNPFVYFAHHTPELAELVRKGRRTFLDQFQSIGEDPRARTLDPGALETFKACVLDWAECERNQETLALHRDLLRLRRQDPVFAAQGRDGLDGAVIGPEAFLLRYFGPDGDDRLLLVNFGRDIAAPSLAEPLAAPPEGCGWRRLWSSDDADYGGGGTPVIEGDNGWRIPGHAAVALAPENLPDAAKAKP</sequence>
<organism evidence="18 19">
    <name type="scientific">Alsobacter metallidurans</name>
    <dbReference type="NCBI Taxonomy" id="340221"/>
    <lineage>
        <taxon>Bacteria</taxon>
        <taxon>Pseudomonadati</taxon>
        <taxon>Pseudomonadota</taxon>
        <taxon>Alphaproteobacteria</taxon>
        <taxon>Hyphomicrobiales</taxon>
        <taxon>Alsobacteraceae</taxon>
        <taxon>Alsobacter</taxon>
    </lineage>
</organism>
<evidence type="ECO:0000259" key="17">
    <source>
        <dbReference type="SMART" id="SM00642"/>
    </source>
</evidence>
<dbReference type="Pfam" id="PF00128">
    <property type="entry name" value="Alpha-amylase"/>
    <property type="match status" value="1"/>
</dbReference>
<dbReference type="GO" id="GO:0005737">
    <property type="term" value="C:cytoplasm"/>
    <property type="evidence" value="ECO:0007669"/>
    <property type="project" value="UniProtKB-SubCell"/>
</dbReference>
<dbReference type="PANTHER" id="PTHR43651:SF11">
    <property type="entry name" value="MALTO-OLIGOSYLTREHALOSE TREHALOHYDROLASE"/>
    <property type="match status" value="1"/>
</dbReference>
<dbReference type="SMART" id="SM00642">
    <property type="entry name" value="Aamy"/>
    <property type="match status" value="1"/>
</dbReference>
<dbReference type="PIRSF" id="PIRSF006337">
    <property type="entry name" value="Trehalose_TreZ"/>
    <property type="match status" value="1"/>
</dbReference>
<evidence type="ECO:0000256" key="14">
    <source>
        <dbReference type="PIRNR" id="PIRNR006337"/>
    </source>
</evidence>
<dbReference type="InterPro" id="IPR012768">
    <property type="entry name" value="Trehalose_TreZ"/>
</dbReference>
<dbReference type="SUPFAM" id="SSF51445">
    <property type="entry name" value="(Trans)glycosidases"/>
    <property type="match status" value="1"/>
</dbReference>
<keyword evidence="7 14" id="KW-0378">Hydrolase</keyword>
<dbReference type="InterPro" id="IPR014756">
    <property type="entry name" value="Ig_E-set"/>
</dbReference>
<dbReference type="AlphaFoldDB" id="A0A917MFL5"/>
<dbReference type="InterPro" id="IPR006047">
    <property type="entry name" value="GH13_cat_dom"/>
</dbReference>
<evidence type="ECO:0000256" key="2">
    <source>
        <dbReference type="ARBA" id="ARBA00005199"/>
    </source>
</evidence>
<dbReference type="CDD" id="cd02853">
    <property type="entry name" value="E_set_MTHase_like_N"/>
    <property type="match status" value="1"/>
</dbReference>
<evidence type="ECO:0000256" key="10">
    <source>
        <dbReference type="ARBA" id="ARBA00032057"/>
    </source>
</evidence>
<keyword evidence="19" id="KW-1185">Reference proteome</keyword>
<dbReference type="GO" id="GO:0033942">
    <property type="term" value="F:4-alpha-D-(1-&gt;4)-alpha-D-glucanotrehalose trehalohydrolase activity"/>
    <property type="evidence" value="ECO:0007669"/>
    <property type="project" value="UniProtKB-EC"/>
</dbReference>
<dbReference type="InterPro" id="IPR044901">
    <property type="entry name" value="Trehalose_TreZ_E-set_sf"/>
</dbReference>
<evidence type="ECO:0000313" key="18">
    <source>
        <dbReference type="EMBL" id="GGH09403.1"/>
    </source>
</evidence>
<evidence type="ECO:0000313" key="19">
    <source>
        <dbReference type="Proteomes" id="UP000603912"/>
    </source>
</evidence>
<evidence type="ECO:0000256" key="12">
    <source>
        <dbReference type="ARBA" id="ARBA00034013"/>
    </source>
</evidence>
<evidence type="ECO:0000256" key="16">
    <source>
        <dbReference type="PIRSR" id="PIRSR006337-3"/>
    </source>
</evidence>
<dbReference type="SUPFAM" id="SSF81296">
    <property type="entry name" value="E set domains"/>
    <property type="match status" value="1"/>
</dbReference>
<dbReference type="Gene3D" id="1.10.10.760">
    <property type="entry name" value="E-set domains of sugar-utilizing enzymes"/>
    <property type="match status" value="1"/>
</dbReference>
<keyword evidence="8" id="KW-0119">Carbohydrate metabolism</keyword>
<reference evidence="18" key="1">
    <citation type="journal article" date="2014" name="Int. J. Syst. Evol. Microbiol.">
        <title>Complete genome sequence of Corynebacterium casei LMG S-19264T (=DSM 44701T), isolated from a smear-ripened cheese.</title>
        <authorList>
            <consortium name="US DOE Joint Genome Institute (JGI-PGF)"/>
            <person name="Walter F."/>
            <person name="Albersmeier A."/>
            <person name="Kalinowski J."/>
            <person name="Ruckert C."/>
        </authorList>
    </citation>
    <scope>NUCLEOTIDE SEQUENCE</scope>
    <source>
        <strain evidence="18">CGMCC 1.12214</strain>
    </source>
</reference>
<dbReference type="InterPro" id="IPR004193">
    <property type="entry name" value="Glyco_hydro_13_N"/>
</dbReference>
<dbReference type="GO" id="GO:0005992">
    <property type="term" value="P:trehalose biosynthetic process"/>
    <property type="evidence" value="ECO:0007669"/>
    <property type="project" value="UniProtKB-UniRule"/>
</dbReference>
<dbReference type="CDD" id="cd11325">
    <property type="entry name" value="AmyAc_GTHase"/>
    <property type="match status" value="1"/>
</dbReference>
<evidence type="ECO:0000256" key="7">
    <source>
        <dbReference type="ARBA" id="ARBA00022801"/>
    </source>
</evidence>
<reference evidence="18" key="2">
    <citation type="submission" date="2020-09" db="EMBL/GenBank/DDBJ databases">
        <authorList>
            <person name="Sun Q."/>
            <person name="Zhou Y."/>
        </authorList>
    </citation>
    <scope>NUCLEOTIDE SEQUENCE</scope>
    <source>
        <strain evidence="18">CGMCC 1.12214</strain>
    </source>
</reference>
<comment type="similarity">
    <text evidence="3 14">Belongs to the glycosyl hydrolase 13 family.</text>
</comment>
<dbReference type="Pfam" id="PF11941">
    <property type="entry name" value="DUF3459"/>
    <property type="match status" value="1"/>
</dbReference>
<dbReference type="Pfam" id="PF02922">
    <property type="entry name" value="CBM_48"/>
    <property type="match status" value="1"/>
</dbReference>
<dbReference type="EC" id="3.2.1.141" evidence="4 13"/>
<dbReference type="EMBL" id="BMES01000001">
    <property type="protein sequence ID" value="GGH09403.1"/>
    <property type="molecule type" value="Genomic_DNA"/>
</dbReference>
<evidence type="ECO:0000256" key="9">
    <source>
        <dbReference type="ARBA" id="ARBA00023295"/>
    </source>
</evidence>
<dbReference type="InterPro" id="IPR022567">
    <property type="entry name" value="DUF3459"/>
</dbReference>
<evidence type="ECO:0000256" key="15">
    <source>
        <dbReference type="PIRSR" id="PIRSR006337-1"/>
    </source>
</evidence>
<protein>
    <recommendedName>
        <fullName evidence="5 13">Malto-oligosyltrehalose trehalohydrolase</fullName>
        <shortName evidence="14">MTHase</shortName>
        <ecNumber evidence="4 13">3.2.1.141</ecNumber>
    </recommendedName>
    <alternativeName>
        <fullName evidence="11 14">4-alpha-D-((1-&gt;4)-alpha-D-glucano)trehalose trehalohydrolase</fullName>
    </alternativeName>
    <alternativeName>
        <fullName evidence="10 14">Maltooligosyl trehalose trehalohydrolase</fullName>
    </alternativeName>
</protein>
<evidence type="ECO:0000256" key="4">
    <source>
        <dbReference type="ARBA" id="ARBA00012268"/>
    </source>
</evidence>
<evidence type="ECO:0000256" key="13">
    <source>
        <dbReference type="NCBIfam" id="TIGR02402"/>
    </source>
</evidence>
<dbReference type="InterPro" id="IPR013783">
    <property type="entry name" value="Ig-like_fold"/>
</dbReference>
<evidence type="ECO:0000256" key="8">
    <source>
        <dbReference type="ARBA" id="ARBA00023277"/>
    </source>
</evidence>
<comment type="pathway">
    <text evidence="2 14">Glycan biosynthesis; trehalose biosynthesis.</text>
</comment>
<accession>A0A917MFL5</accession>
<feature type="site" description="Transition state stabilizer" evidence="16">
    <location>
        <position position="398"/>
    </location>
</feature>
<evidence type="ECO:0000256" key="3">
    <source>
        <dbReference type="ARBA" id="ARBA00008061"/>
    </source>
</evidence>
<proteinExistence type="inferred from homology"/>
<comment type="subcellular location">
    <subcellularLocation>
        <location evidence="1 15">Cytoplasm</location>
    </subcellularLocation>
</comment>
<evidence type="ECO:0000256" key="5">
    <source>
        <dbReference type="ARBA" id="ARBA00015938"/>
    </source>
</evidence>
<dbReference type="PANTHER" id="PTHR43651">
    <property type="entry name" value="1,4-ALPHA-GLUCAN-BRANCHING ENZYME"/>
    <property type="match status" value="1"/>
</dbReference>
<evidence type="ECO:0000256" key="1">
    <source>
        <dbReference type="ARBA" id="ARBA00004496"/>
    </source>
</evidence>
<dbReference type="Proteomes" id="UP000603912">
    <property type="component" value="Unassembled WGS sequence"/>
</dbReference>
<dbReference type="InterPro" id="IPR017853">
    <property type="entry name" value="GH"/>
</dbReference>
<feature type="active site" description="Nucleophile" evidence="15">
    <location>
        <position position="268"/>
    </location>
</feature>
<feature type="active site" description="Proton donor" evidence="15">
    <location>
        <position position="303"/>
    </location>
</feature>
<evidence type="ECO:0000256" key="6">
    <source>
        <dbReference type="ARBA" id="ARBA00022490"/>
    </source>
</evidence>
<gene>
    <name evidence="18" type="ORF">GCM10007036_05430</name>
</gene>
<comment type="caution">
    <text evidence="18">The sequence shown here is derived from an EMBL/GenBank/DDBJ whole genome shotgun (WGS) entry which is preliminary data.</text>
</comment>
<dbReference type="Gene3D" id="2.60.40.10">
    <property type="entry name" value="Immunoglobulins"/>
    <property type="match status" value="1"/>
</dbReference>
<dbReference type="NCBIfam" id="TIGR02402">
    <property type="entry name" value="trehalose_TreZ"/>
    <property type="match status" value="1"/>
</dbReference>
<name>A0A917MFL5_9HYPH</name>
<dbReference type="Gene3D" id="3.20.20.80">
    <property type="entry name" value="Glycosidases"/>
    <property type="match status" value="1"/>
</dbReference>
<comment type="catalytic activity">
    <reaction evidence="12 14">
        <text>hydrolysis of (1-&gt;4)-alpha-D-glucosidic linkage in 4-alpha-D-[(1-&gt;4)-alpha-D-glucanosyl]n trehalose to yield trehalose and (1-&gt;4)-alpha-D-glucan.</text>
        <dbReference type="EC" id="3.2.1.141"/>
    </reaction>
</comment>
<feature type="domain" description="Glycosyl hydrolase family 13 catalytic" evidence="17">
    <location>
        <begin position="118"/>
        <end position="472"/>
    </location>
</feature>
<keyword evidence="9 14" id="KW-0326">Glycosidase</keyword>